<evidence type="ECO:0000256" key="1">
    <source>
        <dbReference type="SAM" id="MobiDB-lite"/>
    </source>
</evidence>
<organism evidence="2 3">
    <name type="scientific">Cymbomonas tetramitiformis</name>
    <dbReference type="NCBI Taxonomy" id="36881"/>
    <lineage>
        <taxon>Eukaryota</taxon>
        <taxon>Viridiplantae</taxon>
        <taxon>Chlorophyta</taxon>
        <taxon>Pyramimonadophyceae</taxon>
        <taxon>Pyramimonadales</taxon>
        <taxon>Pyramimonadaceae</taxon>
        <taxon>Cymbomonas</taxon>
    </lineage>
</organism>
<sequence>VAERCKAETYGDVSPHKSVAFAIEAFGGLGVQAKQLLQDWDGSTIASPFGQGLAFRGAVTHPKFGCWRPVYMADWSGGRTSPPMLKYRRVTPQILPFGRGTQSAAVPGGVAVARGVGFSPLTSGRLDGNGERELATQQQLSACHASCLLWEDQVGSAGTPFGSQAVAHPKPSAAEDDDDE</sequence>
<name>A0AAE0FJ62_9CHLO</name>
<protein>
    <submittedName>
        <fullName evidence="2">Uncharacterized protein</fullName>
    </submittedName>
</protein>
<dbReference type="AlphaFoldDB" id="A0AAE0FJ62"/>
<feature type="non-terminal residue" evidence="2">
    <location>
        <position position="1"/>
    </location>
</feature>
<gene>
    <name evidence="2" type="ORF">CYMTET_30350</name>
</gene>
<reference evidence="2 3" key="1">
    <citation type="journal article" date="2015" name="Genome Biol. Evol.">
        <title>Comparative Genomics of a Bacterivorous Green Alga Reveals Evolutionary Causalities and Consequences of Phago-Mixotrophic Mode of Nutrition.</title>
        <authorList>
            <person name="Burns J.A."/>
            <person name="Paasch A."/>
            <person name="Narechania A."/>
            <person name="Kim E."/>
        </authorList>
    </citation>
    <scope>NUCLEOTIDE SEQUENCE [LARGE SCALE GENOMIC DNA]</scope>
    <source>
        <strain evidence="2 3">PLY_AMNH</strain>
    </source>
</reference>
<dbReference type="Proteomes" id="UP001190700">
    <property type="component" value="Unassembled WGS sequence"/>
</dbReference>
<accession>A0AAE0FJ62</accession>
<comment type="caution">
    <text evidence="2">The sequence shown here is derived from an EMBL/GenBank/DDBJ whole genome shotgun (WGS) entry which is preliminary data.</text>
</comment>
<feature type="region of interest" description="Disordered" evidence="1">
    <location>
        <begin position="159"/>
        <end position="180"/>
    </location>
</feature>
<evidence type="ECO:0000313" key="3">
    <source>
        <dbReference type="Proteomes" id="UP001190700"/>
    </source>
</evidence>
<dbReference type="EMBL" id="LGRX02017484">
    <property type="protein sequence ID" value="KAK3260708.1"/>
    <property type="molecule type" value="Genomic_DNA"/>
</dbReference>
<evidence type="ECO:0000313" key="2">
    <source>
        <dbReference type="EMBL" id="KAK3260708.1"/>
    </source>
</evidence>
<proteinExistence type="predicted"/>
<keyword evidence="3" id="KW-1185">Reference proteome</keyword>